<dbReference type="Pfam" id="PF24981">
    <property type="entry name" value="Beta-prop_ATRN-LZTR1"/>
    <property type="match status" value="1"/>
</dbReference>
<dbReference type="SUPFAM" id="SSF117281">
    <property type="entry name" value="Kelch motif"/>
    <property type="match status" value="1"/>
</dbReference>
<dbReference type="SMART" id="SM00612">
    <property type="entry name" value="Kelch"/>
    <property type="match status" value="6"/>
</dbReference>
<protein>
    <recommendedName>
        <fullName evidence="2">Kelch-like protein diablo</fullName>
    </recommendedName>
</protein>
<dbReference type="Gene3D" id="3.30.710.10">
    <property type="entry name" value="Potassium Channel Kv1.1, Chain A"/>
    <property type="match status" value="1"/>
</dbReference>
<dbReference type="Pfam" id="PF07707">
    <property type="entry name" value="BACK"/>
    <property type="match status" value="1"/>
</dbReference>
<dbReference type="SMART" id="SM00225">
    <property type="entry name" value="BTB"/>
    <property type="match status" value="1"/>
</dbReference>
<dbReference type="InterPro" id="IPR015915">
    <property type="entry name" value="Kelch-typ_b-propeller"/>
</dbReference>
<keyword evidence="6" id="KW-0009">Actin-binding</keyword>
<dbReference type="GO" id="GO:0003779">
    <property type="term" value="F:actin binding"/>
    <property type="evidence" value="ECO:0007669"/>
    <property type="project" value="UniProtKB-KW"/>
</dbReference>
<dbReference type="PANTHER" id="PTHR24412">
    <property type="entry name" value="KELCH PROTEIN"/>
    <property type="match status" value="1"/>
</dbReference>
<dbReference type="PROSITE" id="PS50097">
    <property type="entry name" value="BTB"/>
    <property type="match status" value="1"/>
</dbReference>
<evidence type="ECO:0000313" key="9">
    <source>
        <dbReference type="EMBL" id="KAK9502762.1"/>
    </source>
</evidence>
<comment type="caution">
    <text evidence="9">The sequence shown here is derived from an EMBL/GenBank/DDBJ whole genome shotgun (WGS) entry which is preliminary data.</text>
</comment>
<dbReference type="Proteomes" id="UP001461498">
    <property type="component" value="Unassembled WGS sequence"/>
</dbReference>
<keyword evidence="4" id="KW-0677">Repeat</keyword>
<evidence type="ECO:0000256" key="7">
    <source>
        <dbReference type="ARBA" id="ARBA00043912"/>
    </source>
</evidence>
<sequence length="630" mass="71494">MRAPREQYFRRNHAYGNGAPRNWPSRYWFRKQKASYPRGNVVPSDCFNCYGNRNVKHLTATWNDLRKKNLFCDAIIESADNKCFRVHRVILAAASDYFRAVFTSPLSVPSSNVCIKRPSNVIENIIQYCYTGNCNVNSKNVEALLPAADELGILGLLDLCLNYLLRSINVTNCWGIHVFCKNYFCHEVAEKAREFTLTHFLEFMKETNEFVALSVDDLVDILSDDHLGVRKEEQVFTAVDLWIQHDPNSRQSHAGRLLRCVRVNFLEKEFYNRVVLSSSYIANMSPNDINVMNIIAAEPMVKVWTDTRTREVDLVGQVPTNWPRIPNEIVFAIGGWSTGSPTNCVETFDIRANKWLPCLYSDGIARSYHGLVCLNNLIYMIGGFDGSTHFNTVRCFDPKQRLWSEKACMYHARCYVSCVVLGGFIYAIGGYNGHSRMNSVEKYDIMTNQWQEISPMKRARSDAGATVCFNKIFVAGGFSGHNVLISAEIYDPQIDNWTLIANMNNPRSGVSLVTYQGYVYAIGGFNGNQRLKSMERLNPLRLIEWDQNFPEMNTKRSNFACTILEDSILVVGGFNGTTTTALTECFNGKVWINLSPMEVNRSALAICTVTNLLKADVYSVTGLLKRRVLL</sequence>
<dbReference type="InterPro" id="IPR017096">
    <property type="entry name" value="BTB-kelch_protein"/>
</dbReference>
<evidence type="ECO:0000256" key="5">
    <source>
        <dbReference type="ARBA" id="ARBA00022786"/>
    </source>
</evidence>
<evidence type="ECO:0000256" key="2">
    <source>
        <dbReference type="ARBA" id="ARBA00013699"/>
    </source>
</evidence>
<comment type="pathway">
    <text evidence="1">Protein modification; protein ubiquitination.</text>
</comment>
<evidence type="ECO:0000256" key="3">
    <source>
        <dbReference type="ARBA" id="ARBA00022441"/>
    </source>
</evidence>
<proteinExistence type="predicted"/>
<dbReference type="FunFam" id="1.25.40.420:FF:000001">
    <property type="entry name" value="Kelch-like family member 12"/>
    <property type="match status" value="1"/>
</dbReference>
<dbReference type="PRINTS" id="PR00501">
    <property type="entry name" value="KELCHREPEAT"/>
</dbReference>
<feature type="domain" description="BTB" evidence="8">
    <location>
        <begin position="72"/>
        <end position="138"/>
    </location>
</feature>
<dbReference type="InterPro" id="IPR006652">
    <property type="entry name" value="Kelch_1"/>
</dbReference>
<dbReference type="PANTHER" id="PTHR24412:SF172">
    <property type="entry name" value="KELCH-LIKE PROTEIN 10"/>
    <property type="match status" value="1"/>
</dbReference>
<dbReference type="SMART" id="SM00875">
    <property type="entry name" value="BACK"/>
    <property type="match status" value="1"/>
</dbReference>
<dbReference type="Gene3D" id="2.120.10.80">
    <property type="entry name" value="Kelch-type beta propeller"/>
    <property type="match status" value="2"/>
</dbReference>
<evidence type="ECO:0000256" key="4">
    <source>
        <dbReference type="ARBA" id="ARBA00022737"/>
    </source>
</evidence>
<gene>
    <name evidence="9" type="ORF">O3M35_011472</name>
</gene>
<organism evidence="9 10">
    <name type="scientific">Rhynocoris fuscipes</name>
    <dbReference type="NCBI Taxonomy" id="488301"/>
    <lineage>
        <taxon>Eukaryota</taxon>
        <taxon>Metazoa</taxon>
        <taxon>Ecdysozoa</taxon>
        <taxon>Arthropoda</taxon>
        <taxon>Hexapoda</taxon>
        <taxon>Insecta</taxon>
        <taxon>Pterygota</taxon>
        <taxon>Neoptera</taxon>
        <taxon>Paraneoptera</taxon>
        <taxon>Hemiptera</taxon>
        <taxon>Heteroptera</taxon>
        <taxon>Panheteroptera</taxon>
        <taxon>Cimicomorpha</taxon>
        <taxon>Reduviidae</taxon>
        <taxon>Harpactorinae</taxon>
        <taxon>Harpactorini</taxon>
        <taxon>Rhynocoris</taxon>
    </lineage>
</organism>
<dbReference type="InterPro" id="IPR011705">
    <property type="entry name" value="BACK"/>
</dbReference>
<keyword evidence="3" id="KW-0880">Kelch repeat</keyword>
<dbReference type="Pfam" id="PF00651">
    <property type="entry name" value="BTB"/>
    <property type="match status" value="1"/>
</dbReference>
<dbReference type="Gene3D" id="1.25.40.420">
    <property type="match status" value="1"/>
</dbReference>
<evidence type="ECO:0000313" key="10">
    <source>
        <dbReference type="Proteomes" id="UP001461498"/>
    </source>
</evidence>
<name>A0AAW1CWQ0_9HEMI</name>
<dbReference type="InterPro" id="IPR000210">
    <property type="entry name" value="BTB/POZ_dom"/>
</dbReference>
<keyword evidence="10" id="KW-1185">Reference proteome</keyword>
<evidence type="ECO:0000256" key="6">
    <source>
        <dbReference type="ARBA" id="ARBA00023203"/>
    </source>
</evidence>
<dbReference type="AlphaFoldDB" id="A0AAW1CWQ0"/>
<evidence type="ECO:0000256" key="1">
    <source>
        <dbReference type="ARBA" id="ARBA00004906"/>
    </source>
</evidence>
<reference evidence="9 10" key="1">
    <citation type="submission" date="2022-12" db="EMBL/GenBank/DDBJ databases">
        <title>Chromosome-level genome assembly of true bugs.</title>
        <authorList>
            <person name="Ma L."/>
            <person name="Li H."/>
        </authorList>
    </citation>
    <scope>NUCLEOTIDE SEQUENCE [LARGE SCALE GENOMIC DNA]</scope>
    <source>
        <strain evidence="9">Lab_2022b</strain>
    </source>
</reference>
<evidence type="ECO:0000259" key="8">
    <source>
        <dbReference type="PROSITE" id="PS50097"/>
    </source>
</evidence>
<keyword evidence="5" id="KW-0833">Ubl conjugation pathway</keyword>
<comment type="function">
    <text evidence="7">Probable substrate-specific adapter of an E3 ubiquitin-protein ligase complex which mediates the ubiquitination and subsequent proteasomal degradation of target proteins. May have a role in synapse differentiation and growth.</text>
</comment>
<dbReference type="SUPFAM" id="SSF54695">
    <property type="entry name" value="POZ domain"/>
    <property type="match status" value="1"/>
</dbReference>
<dbReference type="EMBL" id="JAPXFL010000008">
    <property type="protein sequence ID" value="KAK9502762.1"/>
    <property type="molecule type" value="Genomic_DNA"/>
</dbReference>
<dbReference type="InterPro" id="IPR011333">
    <property type="entry name" value="SKP1/BTB/POZ_sf"/>
</dbReference>
<accession>A0AAW1CWQ0</accession>
<dbReference type="InterPro" id="IPR056737">
    <property type="entry name" value="Beta-prop_ATRN-MKLN-like"/>
</dbReference>
<dbReference type="PIRSF" id="PIRSF037037">
    <property type="entry name" value="Kelch-like_protein_gigaxonin"/>
    <property type="match status" value="1"/>
</dbReference>